<evidence type="ECO:0000256" key="9">
    <source>
        <dbReference type="ARBA" id="ARBA00022842"/>
    </source>
</evidence>
<keyword evidence="4 13" id="KW-0540">Nuclease</keyword>
<keyword evidence="5 13" id="KW-0479">Metal-binding</keyword>
<dbReference type="SUPFAM" id="SSF52980">
    <property type="entry name" value="Restriction endonuclease-like"/>
    <property type="match status" value="1"/>
</dbReference>
<dbReference type="GO" id="GO:0008821">
    <property type="term" value="F:crossover junction DNA endonuclease activity"/>
    <property type="evidence" value="ECO:0007669"/>
    <property type="project" value="UniProtKB-UniRule"/>
</dbReference>
<dbReference type="AlphaFoldDB" id="A0A158QW25"/>
<evidence type="ECO:0000256" key="10">
    <source>
        <dbReference type="ARBA" id="ARBA00023172"/>
    </source>
</evidence>
<dbReference type="SUPFAM" id="SSF47802">
    <property type="entry name" value="DNA polymerase beta, N-terminal domain-like"/>
    <property type="match status" value="1"/>
</dbReference>
<dbReference type="OrthoDB" id="5963188at2759"/>
<dbReference type="PANTHER" id="PTHR13451:SF0">
    <property type="entry name" value="CROSSOVER JUNCTION ENDONUCLEASE MUS81"/>
    <property type="match status" value="1"/>
</dbReference>
<dbReference type="InterPro" id="IPR047416">
    <property type="entry name" value="XPF_nuclease_Mus81"/>
</dbReference>
<dbReference type="GO" id="GO:0003677">
    <property type="term" value="F:DNA binding"/>
    <property type="evidence" value="ECO:0007669"/>
    <property type="project" value="UniProtKB-UniRule"/>
</dbReference>
<dbReference type="EC" id="3.1.22.-" evidence="13"/>
<dbReference type="Gene3D" id="3.40.50.10130">
    <property type="match status" value="1"/>
</dbReference>
<dbReference type="GO" id="GO:0048476">
    <property type="term" value="C:Holliday junction resolvase complex"/>
    <property type="evidence" value="ECO:0007669"/>
    <property type="project" value="UniProtKB-UniRule"/>
</dbReference>
<evidence type="ECO:0000256" key="6">
    <source>
        <dbReference type="ARBA" id="ARBA00022759"/>
    </source>
</evidence>
<protein>
    <recommendedName>
        <fullName evidence="13">Crossover junction endonuclease MUS81</fullName>
        <ecNumber evidence="13">3.1.22.-</ecNumber>
    </recommendedName>
</protein>
<dbReference type="Proteomes" id="UP000267029">
    <property type="component" value="Unassembled WGS sequence"/>
</dbReference>
<evidence type="ECO:0000256" key="7">
    <source>
        <dbReference type="ARBA" id="ARBA00022763"/>
    </source>
</evidence>
<dbReference type="InterPro" id="IPR033309">
    <property type="entry name" value="Mus81"/>
</dbReference>
<dbReference type="GO" id="GO:0048257">
    <property type="term" value="F:3'-flap endonuclease activity"/>
    <property type="evidence" value="ECO:0007669"/>
    <property type="project" value="TreeGrafter"/>
</dbReference>
<evidence type="ECO:0000313" key="15">
    <source>
        <dbReference type="EMBL" id="VDD83054.1"/>
    </source>
</evidence>
<dbReference type="InterPro" id="IPR010996">
    <property type="entry name" value="HHH_MUS81"/>
</dbReference>
<keyword evidence="11 13" id="KW-0234">DNA repair</keyword>
<dbReference type="STRING" id="53468.A0A158QW25"/>
<keyword evidence="16" id="KW-1185">Reference proteome</keyword>
<evidence type="ECO:0000256" key="4">
    <source>
        <dbReference type="ARBA" id="ARBA00022722"/>
    </source>
</evidence>
<name>A0A158QW25_MESCO</name>
<dbReference type="GO" id="GO:0006308">
    <property type="term" value="P:DNA catabolic process"/>
    <property type="evidence" value="ECO:0007669"/>
    <property type="project" value="UniProtKB-UniRule"/>
</dbReference>
<dbReference type="Pfam" id="PF02732">
    <property type="entry name" value="ERCC4"/>
    <property type="match status" value="1"/>
</dbReference>
<comment type="similarity">
    <text evidence="3 13">Belongs to the XPF family.</text>
</comment>
<dbReference type="GO" id="GO:0046872">
    <property type="term" value="F:metal ion binding"/>
    <property type="evidence" value="ECO:0007669"/>
    <property type="project" value="UniProtKB-UniRule"/>
</dbReference>
<comment type="subunit">
    <text evidence="13">Interacts with EME1.</text>
</comment>
<proteinExistence type="inferred from homology"/>
<keyword evidence="6 13" id="KW-0255">Endonuclease</keyword>
<organism evidence="15 16">
    <name type="scientific">Mesocestoides corti</name>
    <name type="common">Flatworm</name>
    <dbReference type="NCBI Taxonomy" id="53468"/>
    <lineage>
        <taxon>Eukaryota</taxon>
        <taxon>Metazoa</taxon>
        <taxon>Spiralia</taxon>
        <taxon>Lophotrochozoa</taxon>
        <taxon>Platyhelminthes</taxon>
        <taxon>Cestoda</taxon>
        <taxon>Eucestoda</taxon>
        <taxon>Cyclophyllidea</taxon>
        <taxon>Mesocestoididae</taxon>
        <taxon>Mesocestoides</taxon>
    </lineage>
</organism>
<dbReference type="EMBL" id="UXSR01005630">
    <property type="protein sequence ID" value="VDD83054.1"/>
    <property type="molecule type" value="Genomic_DNA"/>
</dbReference>
<dbReference type="InterPro" id="IPR006166">
    <property type="entry name" value="ERCC4_domain"/>
</dbReference>
<keyword evidence="9 13" id="KW-0460">Magnesium</keyword>
<reference evidence="15 16" key="1">
    <citation type="submission" date="2018-10" db="EMBL/GenBank/DDBJ databases">
        <authorList>
            <consortium name="Pathogen Informatics"/>
        </authorList>
    </citation>
    <scope>NUCLEOTIDE SEQUENCE [LARGE SCALE GENOMIC DNA]</scope>
</reference>
<keyword evidence="7 13" id="KW-0227">DNA damage</keyword>
<dbReference type="InterPro" id="IPR027421">
    <property type="entry name" value="DNA_pol_lamdba_lyase_dom_sf"/>
</dbReference>
<comment type="subcellular location">
    <subcellularLocation>
        <location evidence="2 13">Nucleus</location>
    </subcellularLocation>
</comment>
<dbReference type="Pfam" id="PF14716">
    <property type="entry name" value="HHH_8"/>
    <property type="match status" value="1"/>
</dbReference>
<comment type="function">
    <text evidence="13">Interacts with EME1 to form a DNA structure-specific endonuclease with substrate preference for branched DNA structures with a 5'-end at the branch nick. Typical substrates include 3'-flap structures, D-loops, replication forks and nicked Holliday junctions. May be required in mitosis for the processing of stalled or collapsed replication fork intermediates. May be required in meiosis for the repair of meiosis-specific double strand breaks subsequent to single-end invasion (SEI).</text>
</comment>
<dbReference type="InterPro" id="IPR011335">
    <property type="entry name" value="Restrct_endonuc-II-like"/>
</dbReference>
<dbReference type="Gene3D" id="1.10.150.110">
    <property type="entry name" value="DNA polymerase beta, N-terminal domain-like"/>
    <property type="match status" value="1"/>
</dbReference>
<dbReference type="SMART" id="SM00891">
    <property type="entry name" value="ERCC4"/>
    <property type="match status" value="1"/>
</dbReference>
<comment type="cofactor">
    <cofactor evidence="1 13">
        <name>Mg(2+)</name>
        <dbReference type="ChEBI" id="CHEBI:18420"/>
    </cofactor>
</comment>
<dbReference type="GO" id="GO:0000712">
    <property type="term" value="P:resolution of meiotic recombination intermediates"/>
    <property type="evidence" value="ECO:0007669"/>
    <property type="project" value="TreeGrafter"/>
</dbReference>
<keyword evidence="10 13" id="KW-0233">DNA recombination</keyword>
<feature type="domain" description="ERCC4" evidence="14">
    <location>
        <begin position="184"/>
        <end position="280"/>
    </location>
</feature>
<dbReference type="PANTHER" id="PTHR13451">
    <property type="entry name" value="CLASS II CROSSOVER JUNCTION ENDONUCLEASE MUS81"/>
    <property type="match status" value="1"/>
</dbReference>
<dbReference type="InterPro" id="IPR042530">
    <property type="entry name" value="EME1/EME2_C"/>
</dbReference>
<evidence type="ECO:0000256" key="3">
    <source>
        <dbReference type="ARBA" id="ARBA00010015"/>
    </source>
</evidence>
<evidence type="ECO:0000256" key="13">
    <source>
        <dbReference type="RuleBase" id="RU369042"/>
    </source>
</evidence>
<evidence type="ECO:0000256" key="12">
    <source>
        <dbReference type="ARBA" id="ARBA00023242"/>
    </source>
</evidence>
<evidence type="ECO:0000256" key="1">
    <source>
        <dbReference type="ARBA" id="ARBA00001946"/>
    </source>
</evidence>
<evidence type="ECO:0000256" key="8">
    <source>
        <dbReference type="ARBA" id="ARBA00022801"/>
    </source>
</evidence>
<dbReference type="GO" id="GO:0005634">
    <property type="term" value="C:nucleus"/>
    <property type="evidence" value="ECO:0007669"/>
    <property type="project" value="UniProtKB-SubCell"/>
</dbReference>
<evidence type="ECO:0000256" key="11">
    <source>
        <dbReference type="ARBA" id="ARBA00023204"/>
    </source>
</evidence>
<evidence type="ECO:0000256" key="5">
    <source>
        <dbReference type="ARBA" id="ARBA00022723"/>
    </source>
</evidence>
<dbReference type="CDD" id="cd20074">
    <property type="entry name" value="XPF_nuclease_Mus81"/>
    <property type="match status" value="1"/>
</dbReference>
<dbReference type="Gene3D" id="1.10.150.670">
    <property type="entry name" value="Crossover junction endonuclease EME1, DNA-binding domain"/>
    <property type="match status" value="1"/>
</dbReference>
<dbReference type="GO" id="GO:0031573">
    <property type="term" value="P:mitotic intra-S DNA damage checkpoint signaling"/>
    <property type="evidence" value="ECO:0007669"/>
    <property type="project" value="TreeGrafter"/>
</dbReference>
<dbReference type="GO" id="GO:0000727">
    <property type="term" value="P:double-strand break repair via break-induced replication"/>
    <property type="evidence" value="ECO:0007669"/>
    <property type="project" value="UniProtKB-UniRule"/>
</dbReference>
<evidence type="ECO:0000256" key="2">
    <source>
        <dbReference type="ARBA" id="ARBA00004123"/>
    </source>
</evidence>
<keyword evidence="8 13" id="KW-0378">Hydrolase</keyword>
<sequence length="500" mass="55781">MGRSRARKFYKNPNRFFEFCLNRLAQEAKAKSWKVANVYAKALVSLRKYPIRLTSGKECQILSGFGPTICDSLDRQLKEFAEKRGLSLSEALSFGNSLTFSELLDLYPEPVKSDALSTASVLTSEPLMPIVRPTVESFNPQSPLKPPAHPPVLVDLTNHASLDAPSTQDDTPSTHFPGGSYTITLLVDVRETFGMNRLKDLLNAHAVSWEARSLPVGDFAWIARSAEGPTSAEEVVLGVIVERKRADDLASSIVDGRFMEQKGRMHKLGFRKIYLFEECGSMYNLRISYETLLQAMVNAQLIDGFDFINCSNGEQSVAYLASLTRWLHAKSRFDCAVYSDGRRPLSPTAGCNRLWGIPWTQFAAIGKKSPVLPLREQFGLHLLQIHSITGPKAEEIVNAFPTPKRLGAGPNVLGALFPRHGPHVQFYRTLIRPVWLANKAVAIIFHGIACSLRCSIFEAYDSLSSENDKKAMLMKHKKSAGLKTMTQRTSEMIYYVYNLV</sequence>
<accession>A0A158QW25</accession>
<gene>
    <name evidence="15" type="ORF">MCOS_LOCUS9057</name>
</gene>
<keyword evidence="12 13" id="KW-0539">Nucleus</keyword>
<evidence type="ECO:0000259" key="14">
    <source>
        <dbReference type="SMART" id="SM00891"/>
    </source>
</evidence>
<evidence type="ECO:0000313" key="16">
    <source>
        <dbReference type="Proteomes" id="UP000267029"/>
    </source>
</evidence>